<comment type="caution">
    <text evidence="1">The sequence shown here is derived from an EMBL/GenBank/DDBJ whole genome shotgun (WGS) entry which is preliminary data.</text>
</comment>
<sequence>MRPLIISFIIALLFSSCNVEDGQLENRFEEGTYSGKFIRNWPSGQRNTATITMTFEDNKWSGSSNIPKFPALCRGTYSITGNKITFQNECPWTAEFDWSLILLGEFTLEKSGKELEFSNYNRSATFTDHYKLIKE</sequence>
<organism evidence="1 2">
    <name type="scientific">Algoriphagus aquatilis</name>
    <dbReference type="NCBI Taxonomy" id="490186"/>
    <lineage>
        <taxon>Bacteria</taxon>
        <taxon>Pseudomonadati</taxon>
        <taxon>Bacteroidota</taxon>
        <taxon>Cytophagia</taxon>
        <taxon>Cytophagales</taxon>
        <taxon>Cyclobacteriaceae</taxon>
        <taxon>Algoriphagus</taxon>
    </lineage>
</organism>
<dbReference type="PROSITE" id="PS51257">
    <property type="entry name" value="PROKAR_LIPOPROTEIN"/>
    <property type="match status" value="1"/>
</dbReference>
<dbReference type="Proteomes" id="UP001596163">
    <property type="component" value="Unassembled WGS sequence"/>
</dbReference>
<evidence type="ECO:0000313" key="1">
    <source>
        <dbReference type="EMBL" id="MFC5190833.1"/>
    </source>
</evidence>
<evidence type="ECO:0000313" key="2">
    <source>
        <dbReference type="Proteomes" id="UP001596163"/>
    </source>
</evidence>
<gene>
    <name evidence="1" type="ORF">ACFPIK_03585</name>
</gene>
<reference evidence="2" key="1">
    <citation type="journal article" date="2019" name="Int. J. Syst. Evol. Microbiol.">
        <title>The Global Catalogue of Microorganisms (GCM) 10K type strain sequencing project: providing services to taxonomists for standard genome sequencing and annotation.</title>
        <authorList>
            <consortium name="The Broad Institute Genomics Platform"/>
            <consortium name="The Broad Institute Genome Sequencing Center for Infectious Disease"/>
            <person name="Wu L."/>
            <person name="Ma J."/>
        </authorList>
    </citation>
    <scope>NUCLEOTIDE SEQUENCE [LARGE SCALE GENOMIC DNA]</scope>
    <source>
        <strain evidence="2">CGMCC 1.7030</strain>
    </source>
</reference>
<proteinExistence type="predicted"/>
<dbReference type="EMBL" id="JBHSKS010000002">
    <property type="protein sequence ID" value="MFC5190833.1"/>
    <property type="molecule type" value="Genomic_DNA"/>
</dbReference>
<keyword evidence="2" id="KW-1185">Reference proteome</keyword>
<dbReference type="RefSeq" id="WP_377912294.1">
    <property type="nucleotide sequence ID" value="NZ_JBHSKS010000002.1"/>
</dbReference>
<name>A0ABW0BUF5_9BACT</name>
<accession>A0ABW0BUF5</accession>
<protein>
    <recommendedName>
        <fullName evidence="3">Lipocalin-like domain-containing protein</fullName>
    </recommendedName>
</protein>
<evidence type="ECO:0008006" key="3">
    <source>
        <dbReference type="Google" id="ProtNLM"/>
    </source>
</evidence>